<evidence type="ECO:0000256" key="11">
    <source>
        <dbReference type="SAM" id="Phobius"/>
    </source>
</evidence>
<evidence type="ECO:0000256" key="7">
    <source>
        <dbReference type="ARBA" id="ARBA00040944"/>
    </source>
</evidence>
<keyword evidence="3" id="KW-0808">Transferase</keyword>
<keyword evidence="11" id="KW-1133">Transmembrane helix</keyword>
<evidence type="ECO:0000259" key="12">
    <source>
        <dbReference type="Pfam" id="PF04577"/>
    </source>
</evidence>
<evidence type="ECO:0000256" key="3">
    <source>
        <dbReference type="ARBA" id="ARBA00022679"/>
    </source>
</evidence>
<keyword evidence="4" id="KW-0732">Signal</keyword>
<dbReference type="EC" id="2.4.1.255" evidence="1"/>
<comment type="caution">
    <text evidence="13">The sequence shown here is derived from an EMBL/GenBank/DDBJ whole genome shotgun (WGS) entry which is preliminary data.</text>
</comment>
<dbReference type="PANTHER" id="PTHR20961:SF148">
    <property type="entry name" value="EGF DOMAIN-SPECIFIC O-LINKED N-ACETYLGLUCOSAMINE TRANSFERASE"/>
    <property type="match status" value="1"/>
</dbReference>
<feature type="domain" description="Glycosyltransferase 61 catalytic" evidence="12">
    <location>
        <begin position="251"/>
        <end position="364"/>
    </location>
</feature>
<sequence>MKKMRNLGIQMLYETGKAWTRAIARLSLTSARKPLRHKVTILFPILIIAYIIYYLANIPNRDTREFIDVWKWWENPYEACDGNFIGYGHEFAWLKMATVDPARPGVFAIQCNDWTLPSYSFEYGKEYTHLISWMSSLERAKWKTPESSGHPIDDTVTFAVQRYESHNLYHTMTEWYNIYFLCRRFKIDMKKVNVLFTNYQPRGRMEEAWEALFHNISFIKDLKQTTIYKHLIWNILSYESPLNFHWQLHLPWAKGFSEKFVQSFGFNFDKQLECSNLTVLIIWRRDHKNFASDENKRTLFRKIKNEAEVLEHVQKNLESATIHDIVLEEIPFKRQLELVVKTDILIAMHGAGNAFTMFLPHHAVLFELFPNYWGLQAHFRAFARWRKLKYHYWMNEDPANEFPDYYTHIPPSIIDSNMKEIKNELCGRSRLSDL</sequence>
<comment type="catalytic activity">
    <reaction evidence="9">
        <text>L-seryl-[protein] + UDP-N-acetyl-alpha-D-glucosamine = 3-O-(N-acetyl-beta-D-glucosaminyl)-L-seryl-[protein] + UDP + H(+)</text>
        <dbReference type="Rhea" id="RHEA:48904"/>
        <dbReference type="Rhea" id="RHEA-COMP:9863"/>
        <dbReference type="Rhea" id="RHEA-COMP:12251"/>
        <dbReference type="ChEBI" id="CHEBI:15378"/>
        <dbReference type="ChEBI" id="CHEBI:29999"/>
        <dbReference type="ChEBI" id="CHEBI:57705"/>
        <dbReference type="ChEBI" id="CHEBI:58223"/>
        <dbReference type="ChEBI" id="CHEBI:90838"/>
        <dbReference type="EC" id="2.4.1.255"/>
    </reaction>
</comment>
<dbReference type="InterPro" id="IPR049625">
    <property type="entry name" value="Glyco_transf_61_cat"/>
</dbReference>
<evidence type="ECO:0000256" key="4">
    <source>
        <dbReference type="ARBA" id="ARBA00022729"/>
    </source>
</evidence>
<protein>
    <recommendedName>
        <fullName evidence="7">EGF domain-specific O-linked N-acetylglucosamine transferase</fullName>
        <ecNumber evidence="1">2.4.1.255</ecNumber>
    </recommendedName>
    <alternativeName>
        <fullName evidence="8">Extracellular O-linked N-acetylglucosamine transferase</fullName>
    </alternativeName>
</protein>
<dbReference type="InterPro" id="IPR007657">
    <property type="entry name" value="Glycosyltransferase_61"/>
</dbReference>
<keyword evidence="5" id="KW-0256">Endoplasmic reticulum</keyword>
<evidence type="ECO:0000256" key="2">
    <source>
        <dbReference type="ARBA" id="ARBA00022676"/>
    </source>
</evidence>
<keyword evidence="2" id="KW-0328">Glycosyltransferase</keyword>
<proteinExistence type="predicted"/>
<evidence type="ECO:0000313" key="13">
    <source>
        <dbReference type="EMBL" id="KAL3876676.1"/>
    </source>
</evidence>
<evidence type="ECO:0000256" key="5">
    <source>
        <dbReference type="ARBA" id="ARBA00022824"/>
    </source>
</evidence>
<evidence type="ECO:0000256" key="6">
    <source>
        <dbReference type="ARBA" id="ARBA00023180"/>
    </source>
</evidence>
<dbReference type="GO" id="GO:0097363">
    <property type="term" value="F:protein O-acetylglucosaminyltransferase activity"/>
    <property type="evidence" value="ECO:0007669"/>
    <property type="project" value="UniProtKB-EC"/>
</dbReference>
<keyword evidence="11" id="KW-0812">Transmembrane</keyword>
<organism evidence="13 14">
    <name type="scientific">Sinanodonta woodiana</name>
    <name type="common">Chinese pond mussel</name>
    <name type="synonym">Anodonta woodiana</name>
    <dbReference type="NCBI Taxonomy" id="1069815"/>
    <lineage>
        <taxon>Eukaryota</taxon>
        <taxon>Metazoa</taxon>
        <taxon>Spiralia</taxon>
        <taxon>Lophotrochozoa</taxon>
        <taxon>Mollusca</taxon>
        <taxon>Bivalvia</taxon>
        <taxon>Autobranchia</taxon>
        <taxon>Heteroconchia</taxon>
        <taxon>Palaeoheterodonta</taxon>
        <taxon>Unionida</taxon>
        <taxon>Unionoidea</taxon>
        <taxon>Unionidae</taxon>
        <taxon>Unioninae</taxon>
        <taxon>Sinanodonta</taxon>
    </lineage>
</organism>
<dbReference type="AlphaFoldDB" id="A0ABD3WT69"/>
<evidence type="ECO:0000313" key="14">
    <source>
        <dbReference type="Proteomes" id="UP001634394"/>
    </source>
</evidence>
<keyword evidence="11" id="KW-0472">Membrane</keyword>
<dbReference type="Pfam" id="PF04577">
    <property type="entry name" value="Glyco_transf_61"/>
    <property type="match status" value="1"/>
</dbReference>
<reference evidence="13 14" key="1">
    <citation type="submission" date="2024-11" db="EMBL/GenBank/DDBJ databases">
        <title>Chromosome-level genome assembly of the freshwater bivalve Anodonta woodiana.</title>
        <authorList>
            <person name="Chen X."/>
        </authorList>
    </citation>
    <scope>NUCLEOTIDE SEQUENCE [LARGE SCALE GENOMIC DNA]</scope>
    <source>
        <strain evidence="13">MN2024</strain>
        <tissue evidence="13">Gills</tissue>
    </source>
</reference>
<dbReference type="Proteomes" id="UP001634394">
    <property type="component" value="Unassembled WGS sequence"/>
</dbReference>
<gene>
    <name evidence="13" type="ORF">ACJMK2_034480</name>
</gene>
<evidence type="ECO:0000256" key="1">
    <source>
        <dbReference type="ARBA" id="ARBA00011970"/>
    </source>
</evidence>
<feature type="transmembrane region" description="Helical" evidence="11">
    <location>
        <begin position="39"/>
        <end position="56"/>
    </location>
</feature>
<evidence type="ECO:0000256" key="10">
    <source>
        <dbReference type="ARBA" id="ARBA00049432"/>
    </source>
</evidence>
<dbReference type="EMBL" id="JBJQND010000005">
    <property type="protein sequence ID" value="KAL3876676.1"/>
    <property type="molecule type" value="Genomic_DNA"/>
</dbReference>
<comment type="catalytic activity">
    <reaction evidence="10">
        <text>L-threonyl-[protein] + UDP-N-acetyl-alpha-D-glucosamine = 3-O-(N-acetyl-beta-D-glucosaminyl)-L-threonyl-[protein] + UDP + H(+)</text>
        <dbReference type="Rhea" id="RHEA:48908"/>
        <dbReference type="Rhea" id="RHEA-COMP:11060"/>
        <dbReference type="Rhea" id="RHEA-COMP:12252"/>
        <dbReference type="ChEBI" id="CHEBI:15378"/>
        <dbReference type="ChEBI" id="CHEBI:30013"/>
        <dbReference type="ChEBI" id="CHEBI:57705"/>
        <dbReference type="ChEBI" id="CHEBI:58223"/>
        <dbReference type="ChEBI" id="CHEBI:90840"/>
        <dbReference type="EC" id="2.4.1.255"/>
    </reaction>
</comment>
<keyword evidence="6" id="KW-0325">Glycoprotein</keyword>
<evidence type="ECO:0000256" key="9">
    <source>
        <dbReference type="ARBA" id="ARBA00048317"/>
    </source>
</evidence>
<accession>A0ABD3WT69</accession>
<evidence type="ECO:0000256" key="8">
    <source>
        <dbReference type="ARBA" id="ARBA00042574"/>
    </source>
</evidence>
<dbReference type="PANTHER" id="PTHR20961">
    <property type="entry name" value="GLYCOSYLTRANSFERASE"/>
    <property type="match status" value="1"/>
</dbReference>
<name>A0ABD3WT69_SINWO</name>
<keyword evidence="14" id="KW-1185">Reference proteome</keyword>